<dbReference type="EMBL" id="CP058214">
    <property type="protein sequence ID" value="QPC43279.1"/>
    <property type="molecule type" value="Genomic_DNA"/>
</dbReference>
<evidence type="ECO:0000256" key="5">
    <source>
        <dbReference type="ARBA" id="ARBA00023268"/>
    </source>
</evidence>
<dbReference type="SUPFAM" id="SSF52096">
    <property type="entry name" value="ClpP/crotonase"/>
    <property type="match status" value="1"/>
</dbReference>
<organism evidence="9 10">
    <name type="scientific">Kaustia mangrovi</name>
    <dbReference type="NCBI Taxonomy" id="2593653"/>
    <lineage>
        <taxon>Bacteria</taxon>
        <taxon>Pseudomonadati</taxon>
        <taxon>Pseudomonadota</taxon>
        <taxon>Alphaproteobacteria</taxon>
        <taxon>Hyphomicrobiales</taxon>
        <taxon>Parvibaculaceae</taxon>
        <taxon>Kaustia</taxon>
    </lineage>
</organism>
<dbReference type="PANTHER" id="PTHR23309:SF51">
    <property type="entry name" value="3-HYDROXYACYL-COA DEHYDROGENASE-RELATED"/>
    <property type="match status" value="1"/>
</dbReference>
<evidence type="ECO:0000256" key="1">
    <source>
        <dbReference type="ARBA" id="ARBA00023002"/>
    </source>
</evidence>
<dbReference type="GO" id="GO:0006631">
    <property type="term" value="P:fatty acid metabolic process"/>
    <property type="evidence" value="ECO:0007669"/>
    <property type="project" value="InterPro"/>
</dbReference>
<dbReference type="GO" id="GO:0016829">
    <property type="term" value="F:lyase activity"/>
    <property type="evidence" value="ECO:0007669"/>
    <property type="project" value="UniProtKB-KW"/>
</dbReference>
<keyword evidence="5" id="KW-0511">Multifunctional enzyme</keyword>
<accession>A0A7S8C4X7</accession>
<gene>
    <name evidence="9" type="ORF">HW532_11590</name>
</gene>
<dbReference type="InterPro" id="IPR029045">
    <property type="entry name" value="ClpP/crotonase-like_dom_sf"/>
</dbReference>
<protein>
    <submittedName>
        <fullName evidence="9">3-hydroxyacyl-CoA dehydrogenase family protein</fullName>
    </submittedName>
</protein>
<dbReference type="GO" id="GO:0070403">
    <property type="term" value="F:NAD+ binding"/>
    <property type="evidence" value="ECO:0007669"/>
    <property type="project" value="InterPro"/>
</dbReference>
<dbReference type="Pfam" id="PF02737">
    <property type="entry name" value="3HCDH_N"/>
    <property type="match status" value="1"/>
</dbReference>
<evidence type="ECO:0000313" key="10">
    <source>
        <dbReference type="Proteomes" id="UP000593594"/>
    </source>
</evidence>
<dbReference type="InterPro" id="IPR008927">
    <property type="entry name" value="6-PGluconate_DH-like_C_sf"/>
</dbReference>
<evidence type="ECO:0000256" key="2">
    <source>
        <dbReference type="ARBA" id="ARBA00023027"/>
    </source>
</evidence>
<dbReference type="FunFam" id="3.40.50.720:FF:000009">
    <property type="entry name" value="Fatty oxidation complex, alpha subunit"/>
    <property type="match status" value="1"/>
</dbReference>
<evidence type="ECO:0000256" key="6">
    <source>
        <dbReference type="ARBA" id="ARBA00049556"/>
    </source>
</evidence>
<evidence type="ECO:0000259" key="8">
    <source>
        <dbReference type="Pfam" id="PF02737"/>
    </source>
</evidence>
<evidence type="ECO:0000256" key="4">
    <source>
        <dbReference type="ARBA" id="ARBA00023239"/>
    </source>
</evidence>
<keyword evidence="1" id="KW-0560">Oxidoreductase</keyword>
<evidence type="ECO:0000313" key="9">
    <source>
        <dbReference type="EMBL" id="QPC43279.1"/>
    </source>
</evidence>
<dbReference type="Gene3D" id="3.40.50.720">
    <property type="entry name" value="NAD(P)-binding Rossmann-like Domain"/>
    <property type="match status" value="1"/>
</dbReference>
<dbReference type="GO" id="GO:0003857">
    <property type="term" value="F:(3S)-3-hydroxyacyl-CoA dehydrogenase (NAD+) activity"/>
    <property type="evidence" value="ECO:0007669"/>
    <property type="project" value="UniProtKB-EC"/>
</dbReference>
<dbReference type="InterPro" id="IPR006176">
    <property type="entry name" value="3-OHacyl-CoA_DH_NAD-bd"/>
</dbReference>
<dbReference type="GO" id="GO:0016853">
    <property type="term" value="F:isomerase activity"/>
    <property type="evidence" value="ECO:0007669"/>
    <property type="project" value="UniProtKB-KW"/>
</dbReference>
<proteinExistence type="predicted"/>
<dbReference type="Proteomes" id="UP000593594">
    <property type="component" value="Chromosome"/>
</dbReference>
<dbReference type="InterPro" id="IPR006108">
    <property type="entry name" value="3HC_DH_C"/>
</dbReference>
<comment type="catalytic activity">
    <reaction evidence="6">
        <text>a (3S)-3-hydroxyacyl-CoA + NAD(+) = a 3-oxoacyl-CoA + NADH + H(+)</text>
        <dbReference type="Rhea" id="RHEA:22432"/>
        <dbReference type="ChEBI" id="CHEBI:15378"/>
        <dbReference type="ChEBI" id="CHEBI:57318"/>
        <dbReference type="ChEBI" id="CHEBI:57540"/>
        <dbReference type="ChEBI" id="CHEBI:57945"/>
        <dbReference type="ChEBI" id="CHEBI:90726"/>
        <dbReference type="EC" id="1.1.1.35"/>
    </reaction>
</comment>
<dbReference type="FunFam" id="1.10.1040.50:FF:000006">
    <property type="entry name" value="Peroxisomal bifunctional enzyme"/>
    <property type="match status" value="1"/>
</dbReference>
<dbReference type="Gene3D" id="1.10.1040.50">
    <property type="match status" value="1"/>
</dbReference>
<dbReference type="SUPFAM" id="SSF51735">
    <property type="entry name" value="NAD(P)-binding Rossmann-fold domains"/>
    <property type="match status" value="1"/>
</dbReference>
<evidence type="ECO:0000259" key="7">
    <source>
        <dbReference type="Pfam" id="PF00725"/>
    </source>
</evidence>
<sequence length="545" mass="58438">MIVTGKPVPAGWAHDLGLVRAVLAGEDIRAAALDWLDGQGIETLGLPLQPDAAPARETDLQSAIGKELARAKKTVGPSAPAGALAALEAASRLPLGDGLTREREIFETLVVSNESASLRHAFFAERQAGKLDGAPEPRPVATVAILGGGTMGTGIALACLNAGLQVTLREVDAEAAGRARTRITDQLDADLARGRIDREGLAARTGRLTTTAALEDIAGADLLVEAVFEDMDLKMSVLEAASRTVGPDCVIATNTSYLDVDRMGDAVADPGRFVGMHFFSPAWIMKLVEVIRARRASPETLSTALAFARKIGKMPVLAGVCHGFIGNRMWERYQREAAYLVEEGATPEQVDKALTGFGFAMGPFAVADLAGLDVDWRMRQSRPRAEGEHYPRAADRLCELGRYGQKTNAGWYRYEPDSRTPVPDPEAVEIAHALAREDGIAQRVVSDEEIVERAVLQLVNAGAELLGEGIAERASDVDAVWLHGYGFPRWRGGPLFYGARRGWREIAKRLEAYAARSGERWTPAPAILAAARDGVDLDEAVGEPV</sequence>
<dbReference type="Gene3D" id="3.90.226.10">
    <property type="entry name" value="2-enoyl-CoA Hydratase, Chain A, domain 1"/>
    <property type="match status" value="1"/>
</dbReference>
<evidence type="ECO:0000256" key="3">
    <source>
        <dbReference type="ARBA" id="ARBA00023235"/>
    </source>
</evidence>
<dbReference type="AlphaFoldDB" id="A0A7S8C4X7"/>
<reference evidence="9 10" key="1">
    <citation type="submission" date="2020-06" db="EMBL/GenBank/DDBJ databases">
        <title>Genome sequence of 2 isolates from Red Sea Mangroves.</title>
        <authorList>
            <person name="Sefrji F."/>
            <person name="Michoud G."/>
            <person name="Merlino G."/>
            <person name="Daffonchio D."/>
        </authorList>
    </citation>
    <scope>NUCLEOTIDE SEQUENCE [LARGE SCALE GENOMIC DNA]</scope>
    <source>
        <strain evidence="9 10">R1DC25</strain>
    </source>
</reference>
<dbReference type="RefSeq" id="WP_213160641.1">
    <property type="nucleotide sequence ID" value="NZ_CP058214.1"/>
</dbReference>
<keyword evidence="4" id="KW-0456">Lyase</keyword>
<keyword evidence="2" id="KW-0520">NAD</keyword>
<dbReference type="InterPro" id="IPR036291">
    <property type="entry name" value="NAD(P)-bd_dom_sf"/>
</dbReference>
<dbReference type="KEGG" id="kmn:HW532_11590"/>
<dbReference type="Pfam" id="PF00725">
    <property type="entry name" value="3HCDH"/>
    <property type="match status" value="1"/>
</dbReference>
<keyword evidence="10" id="KW-1185">Reference proteome</keyword>
<dbReference type="SUPFAM" id="SSF48179">
    <property type="entry name" value="6-phosphogluconate dehydrogenase C-terminal domain-like"/>
    <property type="match status" value="2"/>
</dbReference>
<keyword evidence="3" id="KW-0413">Isomerase</keyword>
<name>A0A7S8C4X7_9HYPH</name>
<feature type="domain" description="3-hydroxyacyl-CoA dehydrogenase NAD binding" evidence="8">
    <location>
        <begin position="142"/>
        <end position="318"/>
    </location>
</feature>
<dbReference type="PANTHER" id="PTHR23309">
    <property type="entry name" value="3-HYDROXYACYL-COA DEHYROGENASE"/>
    <property type="match status" value="1"/>
</dbReference>
<feature type="domain" description="3-hydroxyacyl-CoA dehydrogenase C-terminal" evidence="7">
    <location>
        <begin position="323"/>
        <end position="414"/>
    </location>
</feature>